<evidence type="ECO:0000256" key="6">
    <source>
        <dbReference type="ARBA" id="ARBA00023125"/>
    </source>
</evidence>
<evidence type="ECO:0000256" key="5">
    <source>
        <dbReference type="ARBA" id="ARBA00023015"/>
    </source>
</evidence>
<dbReference type="RefSeq" id="WP_089801346.1">
    <property type="nucleotide sequence ID" value="NZ_BJYE01000007.1"/>
</dbReference>
<keyword evidence="3 8" id="KW-0597">Phosphoprotein</keyword>
<organism evidence="11 12">
    <name type="scientific">Halolactibacillus alkaliphilus</name>
    <dbReference type="NCBI Taxonomy" id="442899"/>
    <lineage>
        <taxon>Bacteria</taxon>
        <taxon>Bacillati</taxon>
        <taxon>Bacillota</taxon>
        <taxon>Bacilli</taxon>
        <taxon>Bacillales</taxon>
        <taxon>Bacillaceae</taxon>
        <taxon>Halolactibacillus</taxon>
    </lineage>
</organism>
<dbReference type="InterPro" id="IPR011006">
    <property type="entry name" value="CheY-like_superfamily"/>
</dbReference>
<keyword evidence="4" id="KW-0902">Two-component regulatory system</keyword>
<dbReference type="InterPro" id="IPR001789">
    <property type="entry name" value="Sig_transdc_resp-reg_receiver"/>
</dbReference>
<proteinExistence type="predicted"/>
<feature type="domain" description="Response regulatory" evidence="10">
    <location>
        <begin position="3"/>
        <end position="121"/>
    </location>
</feature>
<dbReference type="GO" id="GO:0003700">
    <property type="term" value="F:DNA-binding transcription factor activity"/>
    <property type="evidence" value="ECO:0007669"/>
    <property type="project" value="InterPro"/>
</dbReference>
<name>A0A511X050_9BACI</name>
<evidence type="ECO:0000256" key="2">
    <source>
        <dbReference type="ARBA" id="ARBA00022490"/>
    </source>
</evidence>
<reference evidence="11 12" key="1">
    <citation type="submission" date="2019-07" db="EMBL/GenBank/DDBJ databases">
        <title>Whole genome shotgun sequence of Halolactibacillus alkaliphilus NBRC 103919.</title>
        <authorList>
            <person name="Hosoyama A."/>
            <person name="Uohara A."/>
            <person name="Ohji S."/>
            <person name="Ichikawa N."/>
        </authorList>
    </citation>
    <scope>NUCLEOTIDE SEQUENCE [LARGE SCALE GENOMIC DNA]</scope>
    <source>
        <strain evidence="11 12">NBRC 103919</strain>
    </source>
</reference>
<dbReference type="AlphaFoldDB" id="A0A511X050"/>
<evidence type="ECO:0000256" key="3">
    <source>
        <dbReference type="ARBA" id="ARBA00022553"/>
    </source>
</evidence>
<dbReference type="STRING" id="442899.SAMN05720591_11130"/>
<dbReference type="SUPFAM" id="SSF46689">
    <property type="entry name" value="Homeodomain-like"/>
    <property type="match status" value="2"/>
</dbReference>
<dbReference type="EMBL" id="BJYE01000007">
    <property type="protein sequence ID" value="GEN56326.1"/>
    <property type="molecule type" value="Genomic_DNA"/>
</dbReference>
<dbReference type="Gene3D" id="3.40.50.2300">
    <property type="match status" value="1"/>
</dbReference>
<dbReference type="Gene3D" id="1.10.10.60">
    <property type="entry name" value="Homeodomain-like"/>
    <property type="match status" value="2"/>
</dbReference>
<evidence type="ECO:0000259" key="10">
    <source>
        <dbReference type="PROSITE" id="PS50110"/>
    </source>
</evidence>
<dbReference type="GO" id="GO:0000160">
    <property type="term" value="P:phosphorelay signal transduction system"/>
    <property type="evidence" value="ECO:0007669"/>
    <property type="project" value="UniProtKB-KW"/>
</dbReference>
<evidence type="ECO:0000256" key="1">
    <source>
        <dbReference type="ARBA" id="ARBA00004496"/>
    </source>
</evidence>
<evidence type="ECO:0000313" key="12">
    <source>
        <dbReference type="Proteomes" id="UP000321400"/>
    </source>
</evidence>
<comment type="subcellular location">
    <subcellularLocation>
        <location evidence="1">Cytoplasm</location>
    </subcellularLocation>
</comment>
<dbReference type="SMART" id="SM00448">
    <property type="entry name" value="REC"/>
    <property type="match status" value="1"/>
</dbReference>
<dbReference type="InterPro" id="IPR018062">
    <property type="entry name" value="HTH_AraC-typ_CS"/>
</dbReference>
<comment type="caution">
    <text evidence="11">The sequence shown here is derived from an EMBL/GenBank/DDBJ whole genome shotgun (WGS) entry which is preliminary data.</text>
</comment>
<evidence type="ECO:0000256" key="4">
    <source>
        <dbReference type="ARBA" id="ARBA00023012"/>
    </source>
</evidence>
<dbReference type="InterPro" id="IPR020449">
    <property type="entry name" value="Tscrpt_reg_AraC-type_HTH"/>
</dbReference>
<dbReference type="CDD" id="cd17536">
    <property type="entry name" value="REC_YesN-like"/>
    <property type="match status" value="1"/>
</dbReference>
<accession>A0A511X050</accession>
<dbReference type="PANTHER" id="PTHR42713:SF3">
    <property type="entry name" value="TRANSCRIPTIONAL REGULATORY PROTEIN HPTR"/>
    <property type="match status" value="1"/>
</dbReference>
<protein>
    <submittedName>
        <fullName evidence="11">DNA-binding response regulator</fullName>
    </submittedName>
</protein>
<dbReference type="InterPro" id="IPR018060">
    <property type="entry name" value="HTH_AraC"/>
</dbReference>
<keyword evidence="2" id="KW-0963">Cytoplasm</keyword>
<evidence type="ECO:0000256" key="8">
    <source>
        <dbReference type="PROSITE-ProRule" id="PRU00169"/>
    </source>
</evidence>
<feature type="domain" description="HTH araC/xylS-type" evidence="9">
    <location>
        <begin position="411"/>
        <end position="509"/>
    </location>
</feature>
<sequence>MHKLIIVDDEHFVRKGMLALIDWKSIDYRVVGEADNGEDALALILKEEPEVVFTDIRMPVFDGIELIKQVKKHAKHQPKFVLISGYDDFQYAQQAVRLGVVDFILKPVNKKEIEETLNKLSREIYEERMEIQTNQAFINHRIFKRIILEHHEPTKEESSTLLNSPEAELRYVMIDIREQSTSTSIDEQIQHAITHFVGADQLFIHPIDREGYGLILEQSYLPKNDNELTWFFDHFKNMIETVIGHEVFIYIGNKAKGMEGIKKSYHVAKQLKEHRYIREDDAPLLMTRDIEQRLNEKNELDPRLFIDLIEYVEENSPEKITTTLHRLKVAIQQEGIMIKQVQLFLYQIDQAIEQRFKKAMDSATSTEPHFLDNVDDSYTLNGLIESLQQFLIIRAKQLAALNKAKYNGEIYKVKRYIDRHFDENLTLKRLANQFYMNPVYLGQLFKKTYGIYFKDYLLQVRIEEAKRCLRQTDLKVYEVAEAVGFGSSDYFVTQFEKIVGDTPSKYRQKITVNK</sequence>
<keyword evidence="7" id="KW-0804">Transcription</keyword>
<dbReference type="PROSITE" id="PS50110">
    <property type="entry name" value="RESPONSE_REGULATORY"/>
    <property type="match status" value="1"/>
</dbReference>
<feature type="modified residue" description="4-aspartylphosphate" evidence="8">
    <location>
        <position position="55"/>
    </location>
</feature>
<dbReference type="Proteomes" id="UP000321400">
    <property type="component" value="Unassembled WGS sequence"/>
</dbReference>
<keyword evidence="12" id="KW-1185">Reference proteome</keyword>
<dbReference type="InterPro" id="IPR051552">
    <property type="entry name" value="HptR"/>
</dbReference>
<dbReference type="PANTHER" id="PTHR42713">
    <property type="entry name" value="HISTIDINE KINASE-RELATED"/>
    <property type="match status" value="1"/>
</dbReference>
<keyword evidence="5" id="KW-0805">Transcription regulation</keyword>
<gene>
    <name evidence="11" type="ORF">HAL01_07900</name>
</gene>
<dbReference type="SUPFAM" id="SSF52172">
    <property type="entry name" value="CheY-like"/>
    <property type="match status" value="1"/>
</dbReference>
<dbReference type="SMART" id="SM00342">
    <property type="entry name" value="HTH_ARAC"/>
    <property type="match status" value="1"/>
</dbReference>
<dbReference type="GO" id="GO:0043565">
    <property type="term" value="F:sequence-specific DNA binding"/>
    <property type="evidence" value="ECO:0007669"/>
    <property type="project" value="InterPro"/>
</dbReference>
<dbReference type="PROSITE" id="PS00041">
    <property type="entry name" value="HTH_ARAC_FAMILY_1"/>
    <property type="match status" value="1"/>
</dbReference>
<dbReference type="OrthoDB" id="342399at2"/>
<evidence type="ECO:0000256" key="7">
    <source>
        <dbReference type="ARBA" id="ARBA00023163"/>
    </source>
</evidence>
<keyword evidence="6 11" id="KW-0238">DNA-binding</keyword>
<dbReference type="PROSITE" id="PS01124">
    <property type="entry name" value="HTH_ARAC_FAMILY_2"/>
    <property type="match status" value="1"/>
</dbReference>
<evidence type="ECO:0000259" key="9">
    <source>
        <dbReference type="PROSITE" id="PS01124"/>
    </source>
</evidence>
<dbReference type="PRINTS" id="PR00032">
    <property type="entry name" value="HTHARAC"/>
</dbReference>
<dbReference type="Pfam" id="PF12833">
    <property type="entry name" value="HTH_18"/>
    <property type="match status" value="1"/>
</dbReference>
<dbReference type="GO" id="GO:0005737">
    <property type="term" value="C:cytoplasm"/>
    <property type="evidence" value="ECO:0007669"/>
    <property type="project" value="UniProtKB-SubCell"/>
</dbReference>
<evidence type="ECO:0000313" key="11">
    <source>
        <dbReference type="EMBL" id="GEN56326.1"/>
    </source>
</evidence>
<dbReference type="Pfam" id="PF00072">
    <property type="entry name" value="Response_reg"/>
    <property type="match status" value="1"/>
</dbReference>
<dbReference type="InterPro" id="IPR009057">
    <property type="entry name" value="Homeodomain-like_sf"/>
</dbReference>